<dbReference type="EMBL" id="RCBY01000073">
    <property type="protein sequence ID" value="RQH42290.1"/>
    <property type="molecule type" value="Genomic_DNA"/>
</dbReference>
<evidence type="ECO:0000313" key="2">
    <source>
        <dbReference type="Proteomes" id="UP000269154"/>
    </source>
</evidence>
<accession>A0A3N6PTL6</accession>
<gene>
    <name evidence="1" type="ORF">D5R40_14475</name>
</gene>
<organism evidence="1 2">
    <name type="scientific">Okeania hirsuta</name>
    <dbReference type="NCBI Taxonomy" id="1458930"/>
    <lineage>
        <taxon>Bacteria</taxon>
        <taxon>Bacillati</taxon>
        <taxon>Cyanobacteriota</taxon>
        <taxon>Cyanophyceae</taxon>
        <taxon>Oscillatoriophycideae</taxon>
        <taxon>Oscillatoriales</taxon>
        <taxon>Microcoleaceae</taxon>
        <taxon>Okeania</taxon>
    </lineage>
</organism>
<sequence length="73" mass="8670">MTPKVELGLPSQANCNRLILVGIIRPYTRLFIQHNTFPKTEKNSLYISHKQIFVKTAKDDQRKISHFEQRKFR</sequence>
<evidence type="ECO:0000313" key="1">
    <source>
        <dbReference type="EMBL" id="RQH42290.1"/>
    </source>
</evidence>
<comment type="caution">
    <text evidence="1">The sequence shown here is derived from an EMBL/GenBank/DDBJ whole genome shotgun (WGS) entry which is preliminary data.</text>
</comment>
<protein>
    <submittedName>
        <fullName evidence="1">Uncharacterized protein</fullName>
    </submittedName>
</protein>
<dbReference type="Proteomes" id="UP000269154">
    <property type="component" value="Unassembled WGS sequence"/>
</dbReference>
<keyword evidence="2" id="KW-1185">Reference proteome</keyword>
<proteinExistence type="predicted"/>
<reference evidence="1 2" key="1">
    <citation type="journal article" date="2018" name="ACS Chem. Biol.">
        <title>Ketoreductase domain dysfunction expands chemodiversity: malyngamide biosynthesis in the cyanobacterium Okeania hirsuta.</title>
        <authorList>
            <person name="Moss N.A."/>
            <person name="Leao T."/>
            <person name="Rankin M."/>
            <person name="McCullough T.M."/>
            <person name="Qu P."/>
            <person name="Korobeynikov A."/>
            <person name="Smith J.L."/>
            <person name="Gerwick L."/>
            <person name="Gerwick W.H."/>
        </authorList>
    </citation>
    <scope>NUCLEOTIDE SEQUENCE [LARGE SCALE GENOMIC DNA]</scope>
    <source>
        <strain evidence="1 2">PAB10Feb10-1</strain>
    </source>
</reference>
<dbReference type="AlphaFoldDB" id="A0A3N6PTL6"/>
<dbReference type="RefSeq" id="WP_124147483.1">
    <property type="nucleotide sequence ID" value="NZ_CAWOKI010000270.1"/>
</dbReference>
<name>A0A3N6PTL6_9CYAN</name>